<feature type="domain" description="AMP-binding enzyme C-terminal" evidence="4">
    <location>
        <begin position="442"/>
        <end position="518"/>
    </location>
</feature>
<dbReference type="InterPro" id="IPR020845">
    <property type="entry name" value="AMP-binding_CS"/>
</dbReference>
<evidence type="ECO:0000259" key="3">
    <source>
        <dbReference type="Pfam" id="PF00501"/>
    </source>
</evidence>
<feature type="domain" description="AMP-dependent synthetase/ligase" evidence="3">
    <location>
        <begin position="38"/>
        <end position="390"/>
    </location>
</feature>
<dbReference type="InterPro" id="IPR000873">
    <property type="entry name" value="AMP-dep_synth/lig_dom"/>
</dbReference>
<sequence>MLPAFDPATKVWSGIHRPPLLNPEASLGQVILHTLSLNPSKEIQIDADTGRSMTNGELQLRATRVAQNLKELGFCKGDMVTMACANSENVAPLAVGLLINGMPFNTLAPSYGVDDMVHMMKITQPKLVFCDANNYETIKQAVALAVKDKPLVYVFESGEMDGVNKVEDLLKVTGREQFFVPPYLGNSRQLIAMILCSSGTTGLPKGVCLSHAHLITIYGNRMPGYNFKLLFNFSPLYWGSGVYTLLTSLMSGITRLITRQPFSEDLCFDLLERYPVDCLFTPPSYAHLLLQHPRVKTANWSNIRLWAFGGSAASEPIRNSMNALLPNGKASNGLGISEIGRVSFGQKPFAVGMLLPNIKGKIVDEDGTALDNGVRGELVLKFSVKILGYYNNPEANAESIDEEGWLRTGDIAYFDDEGYLFLVDRKKDMLKYRNFQISPTDLESIVAKIDGVSQVCVVGVPDEDGASELATAVIVKTQGSLLNEEDVLNTVNDQVADYKRLRGGVFFVEDIPLTATGKPLKRNLRELVLSIIKSRES</sequence>
<dbReference type="PROSITE" id="PS00455">
    <property type="entry name" value="AMP_BINDING"/>
    <property type="match status" value="1"/>
</dbReference>
<dbReference type="GO" id="GO:0004467">
    <property type="term" value="F:long-chain fatty acid-CoA ligase activity"/>
    <property type="evidence" value="ECO:0007669"/>
    <property type="project" value="TreeGrafter"/>
</dbReference>
<dbReference type="GO" id="GO:0046949">
    <property type="term" value="P:fatty-acyl-CoA biosynthetic process"/>
    <property type="evidence" value="ECO:0007669"/>
    <property type="project" value="TreeGrafter"/>
</dbReference>
<keyword evidence="5" id="KW-0503">Monooxygenase</keyword>
<evidence type="ECO:0000256" key="1">
    <source>
        <dbReference type="ARBA" id="ARBA00004275"/>
    </source>
</evidence>
<organism evidence="5">
    <name type="scientific">Culex pipiens</name>
    <name type="common">House mosquito</name>
    <dbReference type="NCBI Taxonomy" id="7175"/>
    <lineage>
        <taxon>Eukaryota</taxon>
        <taxon>Metazoa</taxon>
        <taxon>Ecdysozoa</taxon>
        <taxon>Arthropoda</taxon>
        <taxon>Hexapoda</taxon>
        <taxon>Insecta</taxon>
        <taxon>Pterygota</taxon>
        <taxon>Neoptera</taxon>
        <taxon>Endopterygota</taxon>
        <taxon>Diptera</taxon>
        <taxon>Nematocera</taxon>
        <taxon>Culicoidea</taxon>
        <taxon>Culicidae</taxon>
        <taxon>Culicinae</taxon>
        <taxon>Culicini</taxon>
        <taxon>Culex</taxon>
        <taxon>Culex</taxon>
    </lineage>
</organism>
<dbReference type="Gene3D" id="3.40.50.12780">
    <property type="entry name" value="N-terminal domain of ligase-like"/>
    <property type="match status" value="1"/>
</dbReference>
<dbReference type="Pfam" id="PF00501">
    <property type="entry name" value="AMP-binding"/>
    <property type="match status" value="1"/>
</dbReference>
<dbReference type="Pfam" id="PF13193">
    <property type="entry name" value="AMP-binding_C"/>
    <property type="match status" value="1"/>
</dbReference>
<protein>
    <submittedName>
        <fullName evidence="5">Luciferin 4-monooxygenase</fullName>
    </submittedName>
</protein>
<keyword evidence="5" id="KW-0560">Oxidoreductase</keyword>
<dbReference type="GO" id="GO:0004497">
    <property type="term" value="F:monooxygenase activity"/>
    <property type="evidence" value="ECO:0007669"/>
    <property type="project" value="UniProtKB-KW"/>
</dbReference>
<dbReference type="InterPro" id="IPR025110">
    <property type="entry name" value="AMP-bd_C"/>
</dbReference>
<dbReference type="CDD" id="cd05911">
    <property type="entry name" value="Firefly_Luc_like"/>
    <property type="match status" value="1"/>
</dbReference>
<dbReference type="SUPFAM" id="SSF56801">
    <property type="entry name" value="Acetyl-CoA synthetase-like"/>
    <property type="match status" value="1"/>
</dbReference>
<dbReference type="AlphaFoldDB" id="A0A8D7ZX71"/>
<dbReference type="FunFam" id="3.40.50.12780:FF:000025">
    <property type="entry name" value="luciferin 4-monooxygenase"/>
    <property type="match status" value="1"/>
</dbReference>
<dbReference type="InterPro" id="IPR042099">
    <property type="entry name" value="ANL_N_sf"/>
</dbReference>
<accession>A0A8D7ZX71</accession>
<comment type="subcellular location">
    <subcellularLocation>
        <location evidence="1">Peroxisome</location>
    </subcellularLocation>
</comment>
<proteinExistence type="predicted"/>
<dbReference type="PANTHER" id="PTHR24096">
    <property type="entry name" value="LONG-CHAIN-FATTY-ACID--COA LIGASE"/>
    <property type="match status" value="1"/>
</dbReference>
<dbReference type="InterPro" id="IPR045851">
    <property type="entry name" value="AMP-bd_C_sf"/>
</dbReference>
<evidence type="ECO:0000259" key="4">
    <source>
        <dbReference type="Pfam" id="PF13193"/>
    </source>
</evidence>
<evidence type="ECO:0000313" key="5">
    <source>
        <dbReference type="EMBL" id="CAG6446229.1"/>
    </source>
</evidence>
<reference evidence="5" key="1">
    <citation type="submission" date="2021-05" db="EMBL/GenBank/DDBJ databases">
        <authorList>
            <person name="Alioto T."/>
            <person name="Alioto T."/>
            <person name="Gomez Garrido J."/>
        </authorList>
    </citation>
    <scope>NUCLEOTIDE SEQUENCE</scope>
</reference>
<name>A0A8D7ZX71_CULPI</name>
<evidence type="ECO:0000256" key="2">
    <source>
        <dbReference type="ARBA" id="ARBA00023140"/>
    </source>
</evidence>
<keyword evidence="2" id="KW-0576">Peroxisome</keyword>
<dbReference type="GO" id="GO:0005777">
    <property type="term" value="C:peroxisome"/>
    <property type="evidence" value="ECO:0007669"/>
    <property type="project" value="UniProtKB-SubCell"/>
</dbReference>
<dbReference type="PANTHER" id="PTHR24096:SF353">
    <property type="entry name" value="GH16244P-RELATED"/>
    <property type="match status" value="1"/>
</dbReference>
<dbReference type="Gene3D" id="3.30.300.30">
    <property type="match status" value="1"/>
</dbReference>
<dbReference type="EMBL" id="HBUE01006479">
    <property type="protein sequence ID" value="CAG6446229.1"/>
    <property type="molecule type" value="Transcribed_RNA"/>
</dbReference>